<protein>
    <submittedName>
        <fullName evidence="1">Uncharacterized protein</fullName>
    </submittedName>
</protein>
<organism evidence="1 2">
    <name type="scientific">Fistulifera solaris</name>
    <name type="common">Oleaginous diatom</name>
    <dbReference type="NCBI Taxonomy" id="1519565"/>
    <lineage>
        <taxon>Eukaryota</taxon>
        <taxon>Sar</taxon>
        <taxon>Stramenopiles</taxon>
        <taxon>Ochrophyta</taxon>
        <taxon>Bacillariophyta</taxon>
        <taxon>Bacillariophyceae</taxon>
        <taxon>Bacillariophycidae</taxon>
        <taxon>Naviculales</taxon>
        <taxon>Naviculaceae</taxon>
        <taxon>Fistulifera</taxon>
    </lineage>
</organism>
<gene>
    <name evidence="1" type="ORF">FisN_17Hh098</name>
</gene>
<proteinExistence type="predicted"/>
<dbReference type="InParanoid" id="A0A1Z5JHB6"/>
<dbReference type="AlphaFoldDB" id="A0A1Z5JHB6"/>
<dbReference type="EMBL" id="BDSP01000061">
    <property type="protein sequence ID" value="GAX13168.1"/>
    <property type="molecule type" value="Genomic_DNA"/>
</dbReference>
<reference evidence="1 2" key="1">
    <citation type="journal article" date="2015" name="Plant Cell">
        <title>Oil accumulation by the oleaginous diatom Fistulifera solaris as revealed by the genome and transcriptome.</title>
        <authorList>
            <person name="Tanaka T."/>
            <person name="Maeda Y."/>
            <person name="Veluchamy A."/>
            <person name="Tanaka M."/>
            <person name="Abida H."/>
            <person name="Marechal E."/>
            <person name="Bowler C."/>
            <person name="Muto M."/>
            <person name="Sunaga Y."/>
            <person name="Tanaka M."/>
            <person name="Yoshino T."/>
            <person name="Taniguchi T."/>
            <person name="Fukuda Y."/>
            <person name="Nemoto M."/>
            <person name="Matsumoto M."/>
            <person name="Wong P.S."/>
            <person name="Aburatani S."/>
            <person name="Fujibuchi W."/>
        </authorList>
    </citation>
    <scope>NUCLEOTIDE SEQUENCE [LARGE SCALE GENOMIC DNA]</scope>
    <source>
        <strain evidence="1 2">JPCC DA0580</strain>
    </source>
</reference>
<name>A0A1Z5JHB6_FISSO</name>
<evidence type="ECO:0000313" key="1">
    <source>
        <dbReference type="EMBL" id="GAX13168.1"/>
    </source>
</evidence>
<keyword evidence="2" id="KW-1185">Reference proteome</keyword>
<accession>A0A1Z5JHB6</accession>
<comment type="caution">
    <text evidence="1">The sequence shown here is derived from an EMBL/GenBank/DDBJ whole genome shotgun (WGS) entry which is preliminary data.</text>
</comment>
<dbReference type="Proteomes" id="UP000198406">
    <property type="component" value="Unassembled WGS sequence"/>
</dbReference>
<sequence>MTKAHNKRSRDVAVCARPHKKALRRLSVSFNDSVVTHLLPSVTPSVKQVLFYNLDDIRRFQEQEKKRQDAEAAQHLLRMLA</sequence>
<evidence type="ECO:0000313" key="2">
    <source>
        <dbReference type="Proteomes" id="UP000198406"/>
    </source>
</evidence>